<comment type="caution">
    <text evidence="1">The sequence shown here is derived from an EMBL/GenBank/DDBJ whole genome shotgun (WGS) entry which is preliminary data.</text>
</comment>
<sequence>TIALVLTGIMLGVMAWGRFWLEAQGLMVS</sequence>
<name>A0A2M8Q6Q9_9CHLR</name>
<dbReference type="AlphaFoldDB" id="A0A2M8Q6Q9"/>
<proteinExistence type="predicted"/>
<protein>
    <submittedName>
        <fullName evidence="1">Uncharacterized protein</fullName>
    </submittedName>
</protein>
<dbReference type="EMBL" id="PGTN01001042">
    <property type="protein sequence ID" value="PJF45488.1"/>
    <property type="molecule type" value="Genomic_DNA"/>
</dbReference>
<gene>
    <name evidence="1" type="ORF">CUN48_18625</name>
</gene>
<accession>A0A2M8Q6Q9</accession>
<dbReference type="Proteomes" id="UP000230790">
    <property type="component" value="Unassembled WGS sequence"/>
</dbReference>
<organism evidence="1 2">
    <name type="scientific">Candidatus Thermofonsia Clade 3 bacterium</name>
    <dbReference type="NCBI Taxonomy" id="2364212"/>
    <lineage>
        <taxon>Bacteria</taxon>
        <taxon>Bacillati</taxon>
        <taxon>Chloroflexota</taxon>
        <taxon>Candidatus Thermofontia</taxon>
        <taxon>Candidatus Thermofonsia Clade 3</taxon>
    </lineage>
</organism>
<feature type="non-terminal residue" evidence="1">
    <location>
        <position position="1"/>
    </location>
</feature>
<reference evidence="1 2" key="1">
    <citation type="submission" date="2017-11" db="EMBL/GenBank/DDBJ databases">
        <title>Evolution of Phototrophy in the Chloroflexi Phylum Driven by Horizontal Gene Transfer.</title>
        <authorList>
            <person name="Ward L.M."/>
            <person name="Hemp J."/>
            <person name="Shih P.M."/>
            <person name="Mcglynn S.E."/>
            <person name="Fischer W."/>
        </authorList>
    </citation>
    <scope>NUCLEOTIDE SEQUENCE [LARGE SCALE GENOMIC DNA]</scope>
    <source>
        <strain evidence="1">JP3_7</strain>
    </source>
</reference>
<evidence type="ECO:0000313" key="1">
    <source>
        <dbReference type="EMBL" id="PJF45488.1"/>
    </source>
</evidence>
<evidence type="ECO:0000313" key="2">
    <source>
        <dbReference type="Proteomes" id="UP000230790"/>
    </source>
</evidence>